<accession>A4FKX1</accession>
<dbReference type="EMBL" id="AM420293">
    <property type="protein sequence ID" value="CAM04696.1"/>
    <property type="molecule type" value="Genomic_DNA"/>
</dbReference>
<gene>
    <name evidence="1" type="ordered locus">SACE_5462</name>
</gene>
<sequence>MDVSSAPADAGVVGAAEPRPLVLWLPGRSEPVEYREWTRSFNFAVASDNQDGLLLVLGHDGEVVSGEWVAHVRGVGVDVLARVPGGQWVLYRGDGSRPRFVDPPVEVTSVPVPEPLMFFGPEDEQLVVDRVRALVPVLAGTQVVGVHVTAEGRAVLPDGREVGAEGFAEVVFGDRRFVPAFRVALLGCGAGRRSGSGEASFAERLAVALGVELWATDAGGVWQTADGGVHATETVVTRDGRALPRFVGGVGTGRWFLLGSQGQELVRSGPELRAAAALSFQQRYADGAHPAPVFRWAGARSEPREAAGEPLAHGEGPVVTPMGLVPHPMDYPAGKDQGKGGAWRDPLPEVLHRWESIEKLRSLRDERSEKFFTETISPHIDKELSHARDPEELGGFIYLANNADLVRAIVARTTEIARLTARRDGLVERDGRAWRSAHIDEQIEQFTRERDVLREELSKRELVNRPHQWMVPSAKDAEVVHWLLNRDRGVEWLGERLRGASAEQRAVFDALASRPMNWRDLDVSQVAALVLAERKGRMYAQRDEKRLLDRLRDAAGNMAWAKRYAGGLKTDQDAKELLASVRAHMEHGMLLATNIDFSKRIAGDQGPRMHRTLLDALMADSSSRIKNAWETADSAPEYYSKRGGVEENLGYAPELRRDRYADGDGKFLDVTSLDNVFNPTRDGSRRLPKYGELSSSYRSLEVVPQYGSSVIYWDPGVANRSTFTPGDSIYPDAAGARGVTGAGHRLGLLADADPRLVRLIFAEATGFRHDEEFGNQIRAKGYVEDRSYLEVQFHGDMTLNDARVIVINYRAEDGKRFARVPALEEAEKIQEKLRKHALKHGYGYKVLLHRDGDAPLGPELLKLINDQRTHR</sequence>
<name>A4FKX1_SACEN</name>
<dbReference type="KEGG" id="sen:SACE_5462"/>
<dbReference type="AlphaFoldDB" id="A4FKX1"/>
<dbReference type="eggNOG" id="COG1842">
    <property type="taxonomic scope" value="Bacteria"/>
</dbReference>
<dbReference type="eggNOG" id="COG1396">
    <property type="taxonomic scope" value="Bacteria"/>
</dbReference>
<evidence type="ECO:0000313" key="1">
    <source>
        <dbReference type="EMBL" id="CAM04696.1"/>
    </source>
</evidence>
<organism evidence="1 2">
    <name type="scientific">Saccharopolyspora erythraea (strain ATCC 11635 / DSM 40517 / JCM 4748 / NBRC 13426 / NCIMB 8594 / NRRL 2338)</name>
    <dbReference type="NCBI Taxonomy" id="405948"/>
    <lineage>
        <taxon>Bacteria</taxon>
        <taxon>Bacillati</taxon>
        <taxon>Actinomycetota</taxon>
        <taxon>Actinomycetes</taxon>
        <taxon>Pseudonocardiales</taxon>
        <taxon>Pseudonocardiaceae</taxon>
        <taxon>Saccharopolyspora</taxon>
    </lineage>
</organism>
<evidence type="ECO:0000313" key="2">
    <source>
        <dbReference type="Proteomes" id="UP000006728"/>
    </source>
</evidence>
<proteinExistence type="predicted"/>
<keyword evidence="2" id="KW-1185">Reference proteome</keyword>
<dbReference type="Proteomes" id="UP000006728">
    <property type="component" value="Chromosome"/>
</dbReference>
<reference evidence="1 2" key="1">
    <citation type="journal article" date="2007" name="Nat. Biotechnol.">
        <title>Complete genome sequence of the erythromycin-producing bacterium Saccharopolyspora erythraea NRRL23338.</title>
        <authorList>
            <person name="Oliynyk M."/>
            <person name="Samborskyy M."/>
            <person name="Lester J.B."/>
            <person name="Mironenko T."/>
            <person name="Scott N."/>
            <person name="Dickens S."/>
            <person name="Haydock S.F."/>
            <person name="Leadlay P.F."/>
        </authorList>
    </citation>
    <scope>NUCLEOTIDE SEQUENCE [LARGE SCALE GENOMIC DNA]</scope>
    <source>
        <strain evidence="2">ATCC 11635 / DSM 40517 / JCM 4748 / NBRC 13426 / NCIMB 8594 / NRRL 2338</strain>
    </source>
</reference>
<dbReference type="HOGENOM" id="CLU_329520_0_0_11"/>
<protein>
    <submittedName>
        <fullName evidence="1">Uncharacterized protein</fullName>
    </submittedName>
</protein>